<gene>
    <name evidence="1" type="ORF">H8716_11195</name>
</gene>
<dbReference type="Proteomes" id="UP000657421">
    <property type="component" value="Unassembled WGS sequence"/>
</dbReference>
<evidence type="ECO:0000313" key="1">
    <source>
        <dbReference type="EMBL" id="MBC8573641.1"/>
    </source>
</evidence>
<proteinExistence type="predicted"/>
<sequence>MLEMLMKSPEGAECVLGAMVKMFGVQDLVWCIYDTFCESDQQEFVTAAVQAYEKTHSGKENG</sequence>
<organism evidence="1 2">
    <name type="scientific">Jingyaoa shaoxingensis</name>
    <dbReference type="NCBI Taxonomy" id="2763671"/>
    <lineage>
        <taxon>Bacteria</taxon>
        <taxon>Bacillati</taxon>
        <taxon>Bacillota</taxon>
        <taxon>Clostridia</taxon>
        <taxon>Lachnospirales</taxon>
        <taxon>Lachnospiraceae</taxon>
        <taxon>Jingyaoa</taxon>
    </lineage>
</organism>
<keyword evidence="2" id="KW-1185">Reference proteome</keyword>
<reference evidence="1 2" key="1">
    <citation type="submission" date="2020-08" db="EMBL/GenBank/DDBJ databases">
        <title>Genome public.</title>
        <authorList>
            <person name="Liu C."/>
            <person name="Sun Q."/>
        </authorList>
    </citation>
    <scope>NUCLEOTIDE SEQUENCE [LARGE SCALE GENOMIC DNA]</scope>
    <source>
        <strain evidence="1 2">NSJ-46</strain>
    </source>
</reference>
<comment type="caution">
    <text evidence="1">The sequence shown here is derived from an EMBL/GenBank/DDBJ whole genome shotgun (WGS) entry which is preliminary data.</text>
</comment>
<accession>A0ABR7NB60</accession>
<evidence type="ECO:0000313" key="2">
    <source>
        <dbReference type="Proteomes" id="UP000657421"/>
    </source>
</evidence>
<dbReference type="RefSeq" id="WP_249308929.1">
    <property type="nucleotide sequence ID" value="NZ_JACRSZ010000011.1"/>
</dbReference>
<name>A0ABR7NB60_9FIRM</name>
<dbReference type="EMBL" id="JACRSZ010000011">
    <property type="protein sequence ID" value="MBC8573641.1"/>
    <property type="molecule type" value="Genomic_DNA"/>
</dbReference>
<protein>
    <submittedName>
        <fullName evidence="1">Uncharacterized protein</fullName>
    </submittedName>
</protein>